<dbReference type="InterPro" id="IPR015590">
    <property type="entry name" value="Aldehyde_DH_dom"/>
</dbReference>
<evidence type="ECO:0000259" key="8">
    <source>
        <dbReference type="Pfam" id="PF00171"/>
    </source>
</evidence>
<keyword evidence="10" id="KW-1185">Reference proteome</keyword>
<protein>
    <recommendedName>
        <fullName evidence="4">Aldehyde dehydrogenase</fullName>
    </recommendedName>
</protein>
<evidence type="ECO:0000256" key="5">
    <source>
        <dbReference type="PIRSR" id="PIRSR036492-1"/>
    </source>
</evidence>
<evidence type="ECO:0000256" key="1">
    <source>
        <dbReference type="ARBA" id="ARBA00009986"/>
    </source>
</evidence>
<evidence type="ECO:0000256" key="4">
    <source>
        <dbReference type="PIRNR" id="PIRNR036492"/>
    </source>
</evidence>
<feature type="domain" description="Aldehyde dehydrogenase" evidence="8">
    <location>
        <begin position="10"/>
        <end position="424"/>
    </location>
</feature>
<dbReference type="Proteomes" id="UP000835052">
    <property type="component" value="Unassembled WGS sequence"/>
</dbReference>
<dbReference type="SUPFAM" id="SSF53720">
    <property type="entry name" value="ALDH-like"/>
    <property type="match status" value="1"/>
</dbReference>
<dbReference type="FunFam" id="3.40.605.10:FF:000004">
    <property type="entry name" value="Aldehyde dehydrogenase"/>
    <property type="match status" value="1"/>
</dbReference>
<dbReference type="Gene3D" id="3.40.605.10">
    <property type="entry name" value="Aldehyde Dehydrogenase, Chain A, domain 1"/>
    <property type="match status" value="1"/>
</dbReference>
<dbReference type="Gene3D" id="3.40.309.10">
    <property type="entry name" value="Aldehyde Dehydrogenase, Chain A, domain 2"/>
    <property type="match status" value="1"/>
</dbReference>
<comment type="caution">
    <text evidence="9">The sequence shown here is derived from an EMBL/GenBank/DDBJ whole genome shotgun (WGS) entry which is preliminary data.</text>
</comment>
<sequence length="434" mass="48364">MSYHKLVAYQREHFLTGATRSIENRKQTLTTVKQMLEENAEEVNAAIYEDLHRVNDEAGRVAAEAVEIIQHLEEWSAPTKTEASAPFNAEEDVAYIVREPVGVVLVISPWNFPLTCSSPAVDALASGNTVILKPSELAPHFSKTIARLVAKYFDPKVFAVVEGAVPETTELLQERFDHIMYTGNPTVGKIIMTAAAKNLTPVTLELGGKNPVLVESDADLEDAANKIAFSKMYNCGQICLSSDYVLTTAETKPKLVEALAKVYKEASPLKDNKGFARIIHERHFDRLSTLLSKTNGELLFEAEERQNREEKFLPPRVYGIKEDDALMSEEIFGPILPIITVKDFDESLKFVKTHEKPLGAYIFTKDPKKIERFIKETSSGGVTVNDVMKHAYLPHAPFGGVGNSGTGKLGHRYGYNTFTHEKTVLLRKNVDFHI</sequence>
<feature type="active site" evidence="5 6">
    <location>
        <position position="205"/>
    </location>
</feature>
<evidence type="ECO:0000256" key="7">
    <source>
        <dbReference type="RuleBase" id="RU003345"/>
    </source>
</evidence>
<dbReference type="PROSITE" id="PS00687">
    <property type="entry name" value="ALDEHYDE_DEHYDR_GLU"/>
    <property type="match status" value="1"/>
</dbReference>
<dbReference type="InterPro" id="IPR016163">
    <property type="entry name" value="Ald_DH_C"/>
</dbReference>
<dbReference type="InterPro" id="IPR016161">
    <property type="entry name" value="Ald_DH/histidinol_DH"/>
</dbReference>
<dbReference type="InterPro" id="IPR029510">
    <property type="entry name" value="Ald_DH_CS_GLU"/>
</dbReference>
<comment type="similarity">
    <text evidence="1 4 7">Belongs to the aldehyde dehydrogenase family.</text>
</comment>
<dbReference type="InterPro" id="IPR016162">
    <property type="entry name" value="Ald_DH_N"/>
</dbReference>
<feature type="active site" evidence="5">
    <location>
        <position position="239"/>
    </location>
</feature>
<accession>A0A8S1HFG0</accession>
<evidence type="ECO:0000313" key="9">
    <source>
        <dbReference type="EMBL" id="CAD6193957.1"/>
    </source>
</evidence>
<dbReference type="PANTHER" id="PTHR43570:SF16">
    <property type="entry name" value="ALDEHYDE DEHYDROGENASE TYPE III, ISOFORM Q"/>
    <property type="match status" value="1"/>
</dbReference>
<dbReference type="GO" id="GO:0004029">
    <property type="term" value="F:aldehyde dehydrogenase (NAD+) activity"/>
    <property type="evidence" value="ECO:0007669"/>
    <property type="project" value="TreeGrafter"/>
</dbReference>
<keyword evidence="2 4" id="KW-0560">Oxidoreductase</keyword>
<dbReference type="GO" id="GO:0005737">
    <property type="term" value="C:cytoplasm"/>
    <property type="evidence" value="ECO:0007669"/>
    <property type="project" value="TreeGrafter"/>
</dbReference>
<dbReference type="AlphaFoldDB" id="A0A8S1HFG0"/>
<name>A0A8S1HFG0_9PELO</name>
<dbReference type="PANTHER" id="PTHR43570">
    <property type="entry name" value="ALDEHYDE DEHYDROGENASE"/>
    <property type="match status" value="1"/>
</dbReference>
<proteinExistence type="inferred from homology"/>
<dbReference type="InterPro" id="IPR012394">
    <property type="entry name" value="Aldehyde_DH_NAD(P)"/>
</dbReference>
<dbReference type="FunFam" id="3.40.309.10:FF:000003">
    <property type="entry name" value="Aldehyde dehydrogenase"/>
    <property type="match status" value="1"/>
</dbReference>
<evidence type="ECO:0000256" key="6">
    <source>
        <dbReference type="PROSITE-ProRule" id="PRU10007"/>
    </source>
</evidence>
<keyword evidence="3" id="KW-0520">NAD</keyword>
<gene>
    <name evidence="9" type="ORF">CAUJ_LOCUS9876</name>
</gene>
<dbReference type="Pfam" id="PF00171">
    <property type="entry name" value="Aldedh"/>
    <property type="match status" value="1"/>
</dbReference>
<dbReference type="PIRSF" id="PIRSF036492">
    <property type="entry name" value="ALDH"/>
    <property type="match status" value="1"/>
</dbReference>
<dbReference type="EMBL" id="CAJGYM010000040">
    <property type="protein sequence ID" value="CAD6193957.1"/>
    <property type="molecule type" value="Genomic_DNA"/>
</dbReference>
<dbReference type="GO" id="GO:0006081">
    <property type="term" value="P:aldehyde metabolic process"/>
    <property type="evidence" value="ECO:0007669"/>
    <property type="project" value="InterPro"/>
</dbReference>
<reference evidence="9" key="1">
    <citation type="submission" date="2020-10" db="EMBL/GenBank/DDBJ databases">
        <authorList>
            <person name="Kikuchi T."/>
        </authorList>
    </citation>
    <scope>NUCLEOTIDE SEQUENCE</scope>
    <source>
        <strain evidence="9">NKZ352</strain>
    </source>
</reference>
<dbReference type="OrthoDB" id="440325at2759"/>
<dbReference type="CDD" id="cd07087">
    <property type="entry name" value="ALDH_F3-13-14_CALDH-like"/>
    <property type="match status" value="1"/>
</dbReference>
<evidence type="ECO:0000313" key="10">
    <source>
        <dbReference type="Proteomes" id="UP000835052"/>
    </source>
</evidence>
<evidence type="ECO:0000256" key="2">
    <source>
        <dbReference type="ARBA" id="ARBA00023002"/>
    </source>
</evidence>
<evidence type="ECO:0000256" key="3">
    <source>
        <dbReference type="ARBA" id="ARBA00023027"/>
    </source>
</evidence>
<organism evidence="9 10">
    <name type="scientific">Caenorhabditis auriculariae</name>
    <dbReference type="NCBI Taxonomy" id="2777116"/>
    <lineage>
        <taxon>Eukaryota</taxon>
        <taxon>Metazoa</taxon>
        <taxon>Ecdysozoa</taxon>
        <taxon>Nematoda</taxon>
        <taxon>Chromadorea</taxon>
        <taxon>Rhabditida</taxon>
        <taxon>Rhabditina</taxon>
        <taxon>Rhabditomorpha</taxon>
        <taxon>Rhabditoidea</taxon>
        <taxon>Rhabditidae</taxon>
        <taxon>Peloderinae</taxon>
        <taxon>Caenorhabditis</taxon>
    </lineage>
</organism>